<dbReference type="InterPro" id="IPR050678">
    <property type="entry name" value="DNA_Partitioning_ATPase"/>
</dbReference>
<dbReference type="OrthoDB" id="3992289at2"/>
<dbReference type="SUPFAM" id="SSF52540">
    <property type="entry name" value="P-loop containing nucleoside triphosphate hydrolases"/>
    <property type="match status" value="1"/>
</dbReference>
<sequence>MELYEYTELQSRLGAIADFDDMTDDASLQALVEYLRPFLRNVIGVTIGKGGEGKTTLATNLAYMLAEEQALRNAQGKSAKPVLYIELDQNGDSRTDFGLHAKILKMVLDRSGDTEADVQAEVSALVREFDDHGKSLRDAITNDGSLKVIKDLRPFLDATVSGKHCADIAARISKLSDAHSLAAYLMLALLLAQISHLYRWIVLDFAPGDKSIQRTGLAAATHLVAPIHNTDNAALGGLATITRLIRSNRRLNPEVELAAIVFLGFRKVNGDATKELLNVRVKIETLLTQAKMDPDMVLDEYVRDARSIATLCRNHGKPAREFALAATGELKDENGMLVPRPRDENGRYADPEASVKLADDYSNLARGVITRVRQRNTELRDNQLQGAS</sequence>
<dbReference type="PANTHER" id="PTHR13696:SF99">
    <property type="entry name" value="COBYRINIC ACID AC-DIAMIDE SYNTHASE"/>
    <property type="match status" value="1"/>
</dbReference>
<dbReference type="RefSeq" id="WP_042449621.1">
    <property type="nucleotide sequence ID" value="NZ_BBPN01000016.1"/>
</dbReference>
<keyword evidence="3" id="KW-1185">Reference proteome</keyword>
<reference evidence="3" key="1">
    <citation type="submission" date="2016-10" db="EMBL/GenBank/DDBJ databases">
        <authorList>
            <person name="Varghese N."/>
        </authorList>
    </citation>
    <scope>NUCLEOTIDE SEQUENCE [LARGE SCALE GENOMIC DNA]</scope>
    <source>
        <strain evidence="3">DSM 45096 / BCRC 16803 / CGMCC 4.1857 / CIP 109030 / JCM 12277 / KCTC 19219 / NBRC 100920 / 33214</strain>
    </source>
</reference>
<accession>A0A1H8ACF1</accession>
<dbReference type="AlphaFoldDB" id="A0A1H8ACF1"/>
<proteinExistence type="predicted"/>
<protein>
    <submittedName>
        <fullName evidence="2">Cellulose biosynthesis protein BcsQ</fullName>
    </submittedName>
</protein>
<dbReference type="Pfam" id="PF13614">
    <property type="entry name" value="AAA_31"/>
    <property type="match status" value="1"/>
</dbReference>
<feature type="domain" description="AAA" evidence="1">
    <location>
        <begin position="42"/>
        <end position="254"/>
    </location>
</feature>
<dbReference type="InterPro" id="IPR025669">
    <property type="entry name" value="AAA_dom"/>
</dbReference>
<organism evidence="2 3">
    <name type="scientific">Streptacidiphilus jiangxiensis</name>
    <dbReference type="NCBI Taxonomy" id="235985"/>
    <lineage>
        <taxon>Bacteria</taxon>
        <taxon>Bacillati</taxon>
        <taxon>Actinomycetota</taxon>
        <taxon>Actinomycetes</taxon>
        <taxon>Kitasatosporales</taxon>
        <taxon>Streptomycetaceae</taxon>
        <taxon>Streptacidiphilus</taxon>
    </lineage>
</organism>
<dbReference type="Proteomes" id="UP000183015">
    <property type="component" value="Unassembled WGS sequence"/>
</dbReference>
<evidence type="ECO:0000313" key="2">
    <source>
        <dbReference type="EMBL" id="SEM68156.1"/>
    </source>
</evidence>
<evidence type="ECO:0000259" key="1">
    <source>
        <dbReference type="Pfam" id="PF13614"/>
    </source>
</evidence>
<dbReference type="eggNOG" id="COG1192">
    <property type="taxonomic scope" value="Bacteria"/>
</dbReference>
<dbReference type="PANTHER" id="PTHR13696">
    <property type="entry name" value="P-LOOP CONTAINING NUCLEOSIDE TRIPHOSPHATE HYDROLASE"/>
    <property type="match status" value="1"/>
</dbReference>
<dbReference type="InterPro" id="IPR027417">
    <property type="entry name" value="P-loop_NTPase"/>
</dbReference>
<gene>
    <name evidence="2" type="ORF">SAMN05414137_14322</name>
</gene>
<dbReference type="EMBL" id="FOAZ01000043">
    <property type="protein sequence ID" value="SEM68156.1"/>
    <property type="molecule type" value="Genomic_DNA"/>
</dbReference>
<dbReference type="STRING" id="235985.SAMN05414137_14322"/>
<evidence type="ECO:0000313" key="3">
    <source>
        <dbReference type="Proteomes" id="UP000183015"/>
    </source>
</evidence>
<name>A0A1H8ACF1_STRJI</name>
<dbReference type="Gene3D" id="3.40.50.300">
    <property type="entry name" value="P-loop containing nucleotide triphosphate hydrolases"/>
    <property type="match status" value="1"/>
</dbReference>